<keyword evidence="3" id="KW-1185">Reference proteome</keyword>
<evidence type="ECO:0000313" key="3">
    <source>
        <dbReference type="Proteomes" id="UP000285530"/>
    </source>
</evidence>
<dbReference type="EMBL" id="QZEV01000020">
    <property type="protein sequence ID" value="RJL05645.1"/>
    <property type="molecule type" value="Genomic_DNA"/>
</dbReference>
<dbReference type="Proteomes" id="UP000285530">
    <property type="component" value="Unassembled WGS sequence"/>
</dbReference>
<gene>
    <name evidence="2" type="ORF">D3P06_06400</name>
</gene>
<dbReference type="Gene3D" id="3.40.50.720">
    <property type="entry name" value="NAD(P)-binding Rossmann-like Domain"/>
    <property type="match status" value="1"/>
</dbReference>
<dbReference type="InterPro" id="IPR052698">
    <property type="entry name" value="MoCofactor_Util/Proc"/>
</dbReference>
<dbReference type="OrthoDB" id="9815497at2"/>
<proteinExistence type="predicted"/>
<dbReference type="PANTHER" id="PTHR30388">
    <property type="entry name" value="ALDEHYDE OXIDOREDUCTASE MOLYBDENUM COFACTOR ASSEMBLY PROTEIN"/>
    <property type="match status" value="1"/>
</dbReference>
<evidence type="ECO:0000313" key="2">
    <source>
        <dbReference type="EMBL" id="RJL05645.1"/>
    </source>
</evidence>
<dbReference type="InterPro" id="IPR027051">
    <property type="entry name" value="XdhC_Rossmann_dom"/>
</dbReference>
<dbReference type="Pfam" id="PF13478">
    <property type="entry name" value="XdhC_C"/>
    <property type="match status" value="1"/>
</dbReference>
<organism evidence="2 3">
    <name type="scientific">Paracoccus aestuarii</name>
    <dbReference type="NCBI Taxonomy" id="453842"/>
    <lineage>
        <taxon>Bacteria</taxon>
        <taxon>Pseudomonadati</taxon>
        <taxon>Pseudomonadota</taxon>
        <taxon>Alphaproteobacteria</taxon>
        <taxon>Rhodobacterales</taxon>
        <taxon>Paracoccaceae</taxon>
        <taxon>Paracoccus</taxon>
    </lineage>
</organism>
<feature type="non-terminal residue" evidence="2">
    <location>
        <position position="1"/>
    </location>
</feature>
<reference evidence="2 3" key="1">
    <citation type="submission" date="2018-09" db="EMBL/GenBank/DDBJ databases">
        <title>Paracoccus onubensis nov. sp. a moderate halophilic bacterium isolated from Gruta de las Maravillas (Aracena, Spain).</title>
        <authorList>
            <person name="Jurado V."/>
            <person name="Gutierrez-Patricio S."/>
            <person name="Gonzalez-Pimentel J.L."/>
            <person name="Laiz L."/>
            <person name="Saiz-Jimenez C."/>
        </authorList>
    </citation>
    <scope>NUCLEOTIDE SEQUENCE [LARGE SCALE GENOMIC DNA]</scope>
    <source>
        <strain evidence="2 3">DSM 19484</strain>
    </source>
</reference>
<dbReference type="RefSeq" id="WP_119885772.1">
    <property type="nucleotide sequence ID" value="NZ_QZEV01000020.1"/>
</dbReference>
<name>A0A418ZYS4_9RHOB</name>
<protein>
    <recommendedName>
        <fullName evidence="1">XdhC Rossmann domain-containing protein</fullName>
    </recommendedName>
</protein>
<feature type="domain" description="XdhC Rossmann" evidence="1">
    <location>
        <begin position="103"/>
        <end position="215"/>
    </location>
</feature>
<dbReference type="PANTHER" id="PTHR30388:SF4">
    <property type="entry name" value="MOLYBDENUM COFACTOR INSERTION CHAPERONE PAOD"/>
    <property type="match status" value="1"/>
</dbReference>
<evidence type="ECO:0000259" key="1">
    <source>
        <dbReference type="Pfam" id="PF13478"/>
    </source>
</evidence>
<comment type="caution">
    <text evidence="2">The sequence shown here is derived from an EMBL/GenBank/DDBJ whole genome shotgun (WGS) entry which is preliminary data.</text>
</comment>
<accession>A0A418ZYS4</accession>
<dbReference type="AlphaFoldDB" id="A0A418ZYS4"/>
<sequence length="224" mass="24074">GRLGAGCIDADIAVHLDRPGPVTRLTYGQGGPVDLPLPCGGSVRIALIHRPDPDWLGAIWDDRIRRRTGHWCVNLRSGQPCRADQPDAEDFHLTLPPPPAFQIHGEGDEANALTALVAALDLPILGREARPDAHSAVVTLFHDHDRELPPLIRALQSDAFYIGALGSTRAQDARLRALADQGVARADLDRLHGPIGVVGQGRDPRLIAASTLTQILAAYEARLP</sequence>